<evidence type="ECO:0000256" key="6">
    <source>
        <dbReference type="ARBA" id="ARBA00022490"/>
    </source>
</evidence>
<dbReference type="NCBIfam" id="NF041504">
    <property type="entry name" value="AccA_sub"/>
    <property type="match status" value="1"/>
</dbReference>
<dbReference type="InterPro" id="IPR000438">
    <property type="entry name" value="Acetyl_CoA_COase_Trfase_b_su"/>
</dbReference>
<keyword evidence="10 19" id="KW-0547">Nucleotide-binding</keyword>
<dbReference type="GO" id="GO:0005524">
    <property type="term" value="F:ATP binding"/>
    <property type="evidence" value="ECO:0007669"/>
    <property type="project" value="UniProtKB-KW"/>
</dbReference>
<evidence type="ECO:0000256" key="8">
    <source>
        <dbReference type="ARBA" id="ARBA00022679"/>
    </source>
</evidence>
<evidence type="ECO:0000256" key="12">
    <source>
        <dbReference type="ARBA" id="ARBA00022832"/>
    </source>
</evidence>
<feature type="domain" description="CoA carboxyltransferase N-terminal" evidence="21">
    <location>
        <begin position="24"/>
        <end position="293"/>
    </location>
</feature>
<evidence type="ECO:0000256" key="9">
    <source>
        <dbReference type="ARBA" id="ARBA00022723"/>
    </source>
</evidence>
<dbReference type="Proteomes" id="UP000199501">
    <property type="component" value="Unassembled WGS sequence"/>
</dbReference>
<evidence type="ECO:0000256" key="11">
    <source>
        <dbReference type="ARBA" id="ARBA00022771"/>
    </source>
</evidence>
<dbReference type="NCBIfam" id="NF004344">
    <property type="entry name" value="PRK05724.1"/>
    <property type="match status" value="1"/>
</dbReference>
<dbReference type="EMBL" id="FMZZ01000008">
    <property type="protein sequence ID" value="SDD18737.1"/>
    <property type="molecule type" value="Genomic_DNA"/>
</dbReference>
<feature type="zinc finger region" description="C4-type" evidence="20">
    <location>
        <begin position="28"/>
        <end position="50"/>
    </location>
</feature>
<dbReference type="PANTHER" id="PTHR42853">
    <property type="entry name" value="ACETYL-COENZYME A CARBOXYLASE CARBOXYL TRANSFERASE SUBUNIT ALPHA"/>
    <property type="match status" value="1"/>
</dbReference>
<comment type="similarity">
    <text evidence="3">In the C-terminal section; belongs to the AccA family.</text>
</comment>
<dbReference type="GO" id="GO:0008270">
    <property type="term" value="F:zinc ion binding"/>
    <property type="evidence" value="ECO:0007669"/>
    <property type="project" value="UniProtKB-UniRule"/>
</dbReference>
<keyword evidence="13 20" id="KW-0862">Zinc</keyword>
<keyword evidence="11 20" id="KW-0863">Zinc-finger</keyword>
<dbReference type="HAMAP" id="MF_00823">
    <property type="entry name" value="AcetylCoA_CT_alpha"/>
    <property type="match status" value="1"/>
</dbReference>
<keyword evidence="14 19" id="KW-0067">ATP-binding</keyword>
<dbReference type="Pfam" id="PF03255">
    <property type="entry name" value="ACCA"/>
    <property type="match status" value="1"/>
</dbReference>
<comment type="pathway">
    <text evidence="2 19">Lipid metabolism; malonyl-CoA biosynthesis; malonyl-CoA from acetyl-CoA: step 1/1.</text>
</comment>
<comment type="function">
    <text evidence="19">Component of the acetyl coenzyme A carboxylase (ACC) complex. First, biotin carboxylase catalyzes the carboxylation of biotin on its carrier protein (BCCP) and then the CO(2) group is transferred by the carboxyltransferase to acetyl-CoA to form malonyl-CoA.</text>
</comment>
<keyword evidence="16 19" id="KW-0275">Fatty acid biosynthesis</keyword>
<dbReference type="GO" id="GO:0006633">
    <property type="term" value="P:fatty acid biosynthetic process"/>
    <property type="evidence" value="ECO:0007669"/>
    <property type="project" value="UniProtKB-KW"/>
</dbReference>
<comment type="catalytic activity">
    <reaction evidence="18 19">
        <text>N(6)-carboxybiotinyl-L-lysyl-[protein] + acetyl-CoA = N(6)-biotinyl-L-lysyl-[protein] + malonyl-CoA</text>
        <dbReference type="Rhea" id="RHEA:54728"/>
        <dbReference type="Rhea" id="RHEA-COMP:10505"/>
        <dbReference type="Rhea" id="RHEA-COMP:10506"/>
        <dbReference type="ChEBI" id="CHEBI:57288"/>
        <dbReference type="ChEBI" id="CHEBI:57384"/>
        <dbReference type="ChEBI" id="CHEBI:83144"/>
        <dbReference type="ChEBI" id="CHEBI:83145"/>
        <dbReference type="EC" id="2.1.3.15"/>
    </reaction>
</comment>
<dbReference type="NCBIfam" id="TIGR00513">
    <property type="entry name" value="accA"/>
    <property type="match status" value="1"/>
</dbReference>
<dbReference type="OrthoDB" id="9772975at2"/>
<evidence type="ECO:0000259" key="21">
    <source>
        <dbReference type="PROSITE" id="PS50980"/>
    </source>
</evidence>
<proteinExistence type="inferred from homology"/>
<dbReference type="InterPro" id="IPR041010">
    <property type="entry name" value="Znf-ACC"/>
</dbReference>
<comment type="similarity">
    <text evidence="19">Belongs to the AccA family.</text>
</comment>
<evidence type="ECO:0000256" key="2">
    <source>
        <dbReference type="ARBA" id="ARBA00004956"/>
    </source>
</evidence>
<dbReference type="PROSITE" id="PS50980">
    <property type="entry name" value="COA_CT_NTER"/>
    <property type="match status" value="1"/>
</dbReference>
<evidence type="ECO:0000256" key="16">
    <source>
        <dbReference type="ARBA" id="ARBA00023160"/>
    </source>
</evidence>
<dbReference type="InterPro" id="IPR001095">
    <property type="entry name" value="Acetyl_CoA_COase_a_su"/>
</dbReference>
<comment type="subunit">
    <text evidence="19">Acetyl-CoA carboxylase is a heterohexamer composed of biotin carboxyl carrier protein (AccB), biotin carboxylase (AccC) and two subunits each of ACCase subunit alpha (AccA) and ACCase subunit beta (AccD).</text>
</comment>
<evidence type="ECO:0000256" key="17">
    <source>
        <dbReference type="ARBA" id="ARBA00025280"/>
    </source>
</evidence>
<keyword evidence="24" id="KW-1185">Reference proteome</keyword>
<evidence type="ECO:0000256" key="4">
    <source>
        <dbReference type="ARBA" id="ARBA00010284"/>
    </source>
</evidence>
<evidence type="ECO:0000313" key="24">
    <source>
        <dbReference type="Proteomes" id="UP000199501"/>
    </source>
</evidence>
<dbReference type="PANTHER" id="PTHR42853:SF3">
    <property type="entry name" value="ACETYL-COENZYME A CARBOXYLASE CARBOXYL TRANSFERASE SUBUNIT ALPHA, CHLOROPLASTIC"/>
    <property type="match status" value="1"/>
</dbReference>
<dbReference type="GO" id="GO:0003989">
    <property type="term" value="F:acetyl-CoA carboxylase activity"/>
    <property type="evidence" value="ECO:0007669"/>
    <property type="project" value="InterPro"/>
</dbReference>
<keyword evidence="8 19" id="KW-0808">Transferase</keyword>
<dbReference type="AlphaFoldDB" id="A0A1G6SRB2"/>
<evidence type="ECO:0000256" key="1">
    <source>
        <dbReference type="ARBA" id="ARBA00004496"/>
    </source>
</evidence>
<keyword evidence="7 19" id="KW-0444">Lipid biosynthesis</keyword>
<dbReference type="GO" id="GO:2001295">
    <property type="term" value="P:malonyl-CoA biosynthetic process"/>
    <property type="evidence" value="ECO:0007669"/>
    <property type="project" value="UniProtKB-UniRule"/>
</dbReference>
<feature type="binding site" evidence="20">
    <location>
        <position position="31"/>
    </location>
    <ligand>
        <name>Zn(2+)</name>
        <dbReference type="ChEBI" id="CHEBI:29105"/>
    </ligand>
</feature>
<dbReference type="InterPro" id="IPR011763">
    <property type="entry name" value="COA_CT_C"/>
</dbReference>
<dbReference type="InterPro" id="IPR011762">
    <property type="entry name" value="COA_CT_N"/>
</dbReference>
<dbReference type="Gene3D" id="3.90.226.10">
    <property type="entry name" value="2-enoyl-CoA Hydratase, Chain A, domain 1"/>
    <property type="match status" value="2"/>
</dbReference>
<keyword evidence="6 19" id="KW-0963">Cytoplasm</keyword>
<dbReference type="EC" id="2.1.3.15" evidence="19"/>
<keyword evidence="9 20" id="KW-0479">Metal-binding</keyword>
<dbReference type="PRINTS" id="PR01069">
    <property type="entry name" value="ACCCTRFRASEA"/>
</dbReference>
<evidence type="ECO:0000256" key="7">
    <source>
        <dbReference type="ARBA" id="ARBA00022516"/>
    </source>
</evidence>
<evidence type="ECO:0000256" key="3">
    <source>
        <dbReference type="ARBA" id="ARBA00006276"/>
    </source>
</evidence>
<dbReference type="GO" id="GO:0016743">
    <property type="term" value="F:carboxyl- or carbamoyltransferase activity"/>
    <property type="evidence" value="ECO:0007669"/>
    <property type="project" value="UniProtKB-UniRule"/>
</dbReference>
<feature type="binding site" evidence="20">
    <location>
        <position position="50"/>
    </location>
    <ligand>
        <name>Zn(2+)</name>
        <dbReference type="ChEBI" id="CHEBI:29105"/>
    </ligand>
</feature>
<dbReference type="PROSITE" id="PS50989">
    <property type="entry name" value="COA_CT_CTER"/>
    <property type="match status" value="1"/>
</dbReference>
<comment type="cofactor">
    <cofactor evidence="20">
        <name>Zn(2+)</name>
        <dbReference type="ChEBI" id="CHEBI:29105"/>
    </cofactor>
    <text evidence="20">Binds 1 zinc ion per subunit.</text>
</comment>
<comment type="function">
    <text evidence="17 20">Component of the acetyl coenzyme A carboxylase (ACC) complex. Biotin carboxylase (BC) catalyzes the carboxylation of biotin on its carrier protein (BCCP) and then the CO(2) group is transferred by the transcarboxylase to acetyl-CoA to form malonyl-CoA.</text>
</comment>
<comment type="similarity">
    <text evidence="4">In the N-terminal section; belongs to the AccD/PCCB family.</text>
</comment>
<evidence type="ECO:0000256" key="15">
    <source>
        <dbReference type="ARBA" id="ARBA00023098"/>
    </source>
</evidence>
<comment type="subunit">
    <text evidence="5">Acetyl-CoA carboxylase is a heterotetramer composed of biotin carboxyl carrier protein (AccB), biotin carboxylase (AccC) and two subunits of ACCase subunit beta/alpha.</text>
</comment>
<evidence type="ECO:0000313" key="23">
    <source>
        <dbReference type="EMBL" id="SDD18737.1"/>
    </source>
</evidence>
<dbReference type="GO" id="GO:0009317">
    <property type="term" value="C:acetyl-CoA carboxylase complex"/>
    <property type="evidence" value="ECO:0007669"/>
    <property type="project" value="InterPro"/>
</dbReference>
<dbReference type="NCBIfam" id="TIGR00515">
    <property type="entry name" value="accD"/>
    <property type="match status" value="1"/>
</dbReference>
<gene>
    <name evidence="20" type="primary">accD</name>
    <name evidence="19" type="synonym">accA</name>
    <name evidence="23" type="ORF">SAMN05216174_10897</name>
</gene>
<evidence type="ECO:0000259" key="22">
    <source>
        <dbReference type="PROSITE" id="PS50989"/>
    </source>
</evidence>
<dbReference type="SUPFAM" id="SSF52096">
    <property type="entry name" value="ClpP/crotonase"/>
    <property type="match status" value="2"/>
</dbReference>
<comment type="subcellular location">
    <subcellularLocation>
        <location evidence="1 19">Cytoplasm</location>
    </subcellularLocation>
</comment>
<comment type="similarity">
    <text evidence="20">Belongs to the AccD/PCCB family.</text>
</comment>
<sequence length="570" mass="60227">MTEMLDQTRAEVIRARIADVPVGTWVKCAGCGAGLYGPRLREHAATCPECGHHFPLSAAERIDLLADPGTFTEHDADLAALDPLGFTDSKPYPERVAAAVRKTGRQDAARWGVARISGLPAVLSVLDFGFLGGSMGSVVGEKVSRAAEHALRTRTPLVVCSASGGARMQEGIFSLMQMAKTAASLRRLSDAGVPYVSVLCDPVYGGVSASFASLGDVIIAERGARAGFAGPTVIEQTIRQKLPAGFQTAEFLVDNGHIDAVVARTELRRAIGRVLRWHAADGAPEPGEQAEPACGVAAGAWETVRLARDPGRPHLGEYIAAVFDDFIELRGDRAREDDPSIVGGLALLDGAPVVVVGHRKGRGTTEGVARNFGMPHPSGYRKAARLMRYAERFGMPLVTFIDTPGAFPGIRAEQENQSGAIADNLALLAGLGTAVVSIVVGEGGSGGALALGVGDRLLMLSNTIYSVISPEGCASILFRDSGRAPEAAAALRLTARELRECGIADRIVPEPPGGAHLDHPGTARAVKDALRQELAELRQIPVRVLLDCRYRRLRAAGRFAEGSTDISERH</sequence>
<evidence type="ECO:0000256" key="20">
    <source>
        <dbReference type="HAMAP-Rule" id="MF_01395"/>
    </source>
</evidence>
<evidence type="ECO:0000256" key="14">
    <source>
        <dbReference type="ARBA" id="ARBA00022840"/>
    </source>
</evidence>
<keyword evidence="15 19" id="KW-0443">Lipid metabolism</keyword>
<keyword evidence="12 19" id="KW-0276">Fatty acid metabolism</keyword>
<protein>
    <recommendedName>
        <fullName evidence="19 20">Multifunctional fusion protein</fullName>
    </recommendedName>
    <domain>
        <recommendedName>
            <fullName evidence="19">Acetyl-coenzyme A carboxylase carboxyl transferase subunit alpha</fullName>
            <shortName evidence="19">ACCase subunit alpha</shortName>
            <shortName evidence="19">Acetyl-CoA carboxylase carboxyltransferase subunit alpha</shortName>
            <ecNumber evidence="19">2.1.3.15</ecNumber>
        </recommendedName>
    </domain>
    <domain>
        <recommendedName>
            <fullName evidence="20">Acetyl-coenzyme A carboxylase carboxyl transferase subunit beta</fullName>
            <shortName evidence="20">ACCase subunit beta</shortName>
            <shortName evidence="20">Acetyl-CoA carboxylase carboxyltransferase subunit beta</shortName>
        </recommendedName>
    </domain>
</protein>
<dbReference type="InterPro" id="IPR029045">
    <property type="entry name" value="ClpP/crotonase-like_dom_sf"/>
</dbReference>
<dbReference type="HAMAP" id="MF_01395">
    <property type="entry name" value="AcetylCoA_CT_beta"/>
    <property type="match status" value="1"/>
</dbReference>
<evidence type="ECO:0000256" key="10">
    <source>
        <dbReference type="ARBA" id="ARBA00022741"/>
    </source>
</evidence>
<feature type="domain" description="CoA carboxyltransferase C-terminal" evidence="22">
    <location>
        <begin position="291"/>
        <end position="536"/>
    </location>
</feature>
<dbReference type="UniPathway" id="UPA00655">
    <property type="reaction ID" value="UER00711"/>
</dbReference>
<evidence type="ECO:0000256" key="13">
    <source>
        <dbReference type="ARBA" id="ARBA00022833"/>
    </source>
</evidence>
<evidence type="ECO:0000256" key="18">
    <source>
        <dbReference type="ARBA" id="ARBA00049152"/>
    </source>
</evidence>
<reference evidence="24" key="1">
    <citation type="submission" date="2016-10" db="EMBL/GenBank/DDBJ databases">
        <authorList>
            <person name="Varghese N."/>
            <person name="Submissions S."/>
        </authorList>
    </citation>
    <scope>NUCLEOTIDE SEQUENCE [LARGE SCALE GENOMIC DNA]</scope>
    <source>
        <strain evidence="24">IBRC-M 10403</strain>
    </source>
</reference>
<feature type="binding site" evidence="20">
    <location>
        <position position="28"/>
    </location>
    <ligand>
        <name>Zn(2+)</name>
        <dbReference type="ChEBI" id="CHEBI:29105"/>
    </ligand>
</feature>
<organism evidence="23 24">
    <name type="scientific">Actinokineospora iranica</name>
    <dbReference type="NCBI Taxonomy" id="1271860"/>
    <lineage>
        <taxon>Bacteria</taxon>
        <taxon>Bacillati</taxon>
        <taxon>Actinomycetota</taxon>
        <taxon>Actinomycetes</taxon>
        <taxon>Pseudonocardiales</taxon>
        <taxon>Pseudonocardiaceae</taxon>
        <taxon>Actinokineospora</taxon>
    </lineage>
</organism>
<dbReference type="Pfam" id="PF17848">
    <property type="entry name" value="Zn_ribbon_ACC"/>
    <property type="match status" value="1"/>
</dbReference>
<evidence type="ECO:0000256" key="5">
    <source>
        <dbReference type="ARBA" id="ARBA00011664"/>
    </source>
</evidence>
<feature type="binding site" evidence="20">
    <location>
        <position position="47"/>
    </location>
    <ligand>
        <name>Zn(2+)</name>
        <dbReference type="ChEBI" id="CHEBI:29105"/>
    </ligand>
</feature>
<name>A0A1G6SRB2_9PSEU</name>
<evidence type="ECO:0000256" key="19">
    <source>
        <dbReference type="HAMAP-Rule" id="MF_00823"/>
    </source>
</evidence>
<accession>A0A1G6SRB2</accession>
<dbReference type="STRING" id="1271860.SAMN05216174_10897"/>